<dbReference type="AlphaFoldDB" id="A0A0D9YJQ2"/>
<name>A0A0D9YJQ2_9ORYZ</name>
<sequence>MEGSGGGSSKHFIPVHGLCHGAWCWYKVVTMLRSEGHRVTALDLAASGVHPARIDESRPLLDAVAVAPAGERLILVGHSFGGLSIALAMERFPDKIAVAVFAASANYGSVKRVCLIGMGDDIKELHRYLITLSPGTEVEEIAGADHNIMCSKPRELCDLLAKISSKYD</sequence>
<evidence type="ECO:0000259" key="1">
    <source>
        <dbReference type="Pfam" id="PF12697"/>
    </source>
</evidence>
<reference evidence="2" key="3">
    <citation type="submission" date="2018-05" db="EMBL/GenBank/DDBJ databases">
        <title>OgluRS3 (Oryza glumaepatula Reference Sequence Version 3).</title>
        <authorList>
            <person name="Zhang J."/>
            <person name="Kudrna D."/>
            <person name="Lee S."/>
            <person name="Talag J."/>
            <person name="Welchert J."/>
            <person name="Wing R.A."/>
        </authorList>
    </citation>
    <scope>NUCLEOTIDE SEQUENCE [LARGE SCALE GENOMIC DNA]</scope>
</reference>
<keyword evidence="3" id="KW-1185">Reference proteome</keyword>
<accession>A0A0D9YJQ2</accession>
<dbReference type="Proteomes" id="UP000026961">
    <property type="component" value="Chromosome 1"/>
</dbReference>
<organism evidence="2">
    <name type="scientific">Oryza glumipatula</name>
    <dbReference type="NCBI Taxonomy" id="40148"/>
    <lineage>
        <taxon>Eukaryota</taxon>
        <taxon>Viridiplantae</taxon>
        <taxon>Streptophyta</taxon>
        <taxon>Embryophyta</taxon>
        <taxon>Tracheophyta</taxon>
        <taxon>Spermatophyta</taxon>
        <taxon>Magnoliopsida</taxon>
        <taxon>Liliopsida</taxon>
        <taxon>Poales</taxon>
        <taxon>Poaceae</taxon>
        <taxon>BOP clade</taxon>
        <taxon>Oryzoideae</taxon>
        <taxon>Oryzeae</taxon>
        <taxon>Oryzinae</taxon>
        <taxon>Oryza</taxon>
    </lineage>
</organism>
<dbReference type="InterPro" id="IPR000073">
    <property type="entry name" value="AB_hydrolase_1"/>
</dbReference>
<reference evidence="2" key="2">
    <citation type="submission" date="2015-04" db="UniProtKB">
        <authorList>
            <consortium name="EnsemblPlants"/>
        </authorList>
    </citation>
    <scope>IDENTIFICATION</scope>
</reference>
<dbReference type="GO" id="GO:0080032">
    <property type="term" value="F:methyl jasmonate esterase activity"/>
    <property type="evidence" value="ECO:0007669"/>
    <property type="project" value="TreeGrafter"/>
</dbReference>
<dbReference type="InterPro" id="IPR045889">
    <property type="entry name" value="MES/HNL"/>
</dbReference>
<dbReference type="PANTHER" id="PTHR10992:SF1004">
    <property type="entry name" value="ESTERASE PIR7B"/>
    <property type="match status" value="1"/>
</dbReference>
<feature type="domain" description="AB hydrolase-1" evidence="1">
    <location>
        <begin position="15"/>
        <end position="112"/>
    </location>
</feature>
<dbReference type="SUPFAM" id="SSF53474">
    <property type="entry name" value="alpha/beta-Hydrolases"/>
    <property type="match status" value="1"/>
</dbReference>
<dbReference type="InterPro" id="IPR029058">
    <property type="entry name" value="AB_hydrolase_fold"/>
</dbReference>
<dbReference type="Gene3D" id="3.40.50.1820">
    <property type="entry name" value="alpha/beta hydrolase"/>
    <property type="match status" value="2"/>
</dbReference>
<reference evidence="2" key="1">
    <citation type="submission" date="2013-08" db="EMBL/GenBank/DDBJ databases">
        <title>Oryza genome evolution.</title>
        <authorList>
            <person name="Wing R.A."/>
            <person name="Panaud O."/>
            <person name="Oliveira A.C."/>
        </authorList>
    </citation>
    <scope>NUCLEOTIDE SEQUENCE</scope>
</reference>
<dbReference type="Gramene" id="OGLUM01G47380.2">
    <property type="protein sequence ID" value="OGLUM01G47380.2"/>
    <property type="gene ID" value="OGLUM01G47380"/>
</dbReference>
<protein>
    <recommendedName>
        <fullName evidence="1">AB hydrolase-1 domain-containing protein</fullName>
    </recommendedName>
</protein>
<dbReference type="GO" id="GO:0080031">
    <property type="term" value="F:methyl salicylate esterase activity"/>
    <property type="evidence" value="ECO:0007669"/>
    <property type="project" value="TreeGrafter"/>
</dbReference>
<dbReference type="GO" id="GO:0080030">
    <property type="term" value="F:methyl indole-3-acetate esterase activity"/>
    <property type="evidence" value="ECO:0007669"/>
    <property type="project" value="TreeGrafter"/>
</dbReference>
<dbReference type="PANTHER" id="PTHR10992">
    <property type="entry name" value="METHYLESTERASE FAMILY MEMBER"/>
    <property type="match status" value="1"/>
</dbReference>
<dbReference type="HOGENOM" id="CLU_046066_0_3_1"/>
<proteinExistence type="predicted"/>
<evidence type="ECO:0000313" key="2">
    <source>
        <dbReference type="EnsemblPlants" id="OGLUM01G47380.2"/>
    </source>
</evidence>
<dbReference type="EnsemblPlants" id="OGLUM01G47380.2">
    <property type="protein sequence ID" value="OGLUM01G47380.2"/>
    <property type="gene ID" value="OGLUM01G47380"/>
</dbReference>
<evidence type="ECO:0000313" key="3">
    <source>
        <dbReference type="Proteomes" id="UP000026961"/>
    </source>
</evidence>
<dbReference type="GO" id="GO:0009694">
    <property type="term" value="P:jasmonic acid metabolic process"/>
    <property type="evidence" value="ECO:0007669"/>
    <property type="project" value="TreeGrafter"/>
</dbReference>
<dbReference type="Pfam" id="PF12697">
    <property type="entry name" value="Abhydrolase_6"/>
    <property type="match status" value="1"/>
</dbReference>
<dbReference type="GO" id="GO:0009696">
    <property type="term" value="P:salicylic acid metabolic process"/>
    <property type="evidence" value="ECO:0007669"/>
    <property type="project" value="TreeGrafter"/>
</dbReference>